<evidence type="ECO:0000313" key="2">
    <source>
        <dbReference type="EMBL" id="PKI72827.1"/>
    </source>
</evidence>
<dbReference type="STRING" id="22663.A0A2I0KWI7"/>
<accession>A0A2I0KWI7</accession>
<comment type="caution">
    <text evidence="2">The sequence shown here is derived from an EMBL/GenBank/DDBJ whole genome shotgun (WGS) entry which is preliminary data.</text>
</comment>
<name>A0A2I0KWI7_PUNGR</name>
<dbReference type="CDD" id="cd01650">
    <property type="entry name" value="RT_nLTR_like"/>
    <property type="match status" value="1"/>
</dbReference>
<gene>
    <name evidence="2" type="ORF">CRG98_006807</name>
</gene>
<dbReference type="Proteomes" id="UP000233551">
    <property type="component" value="Unassembled WGS sequence"/>
</dbReference>
<protein>
    <recommendedName>
        <fullName evidence="1">Reverse transcriptase domain-containing protein</fullName>
    </recommendedName>
</protein>
<proteinExistence type="predicted"/>
<dbReference type="PANTHER" id="PTHR46890">
    <property type="entry name" value="NON-LTR RETROLELEMENT REVERSE TRANSCRIPTASE-LIKE PROTEIN-RELATED"/>
    <property type="match status" value="1"/>
</dbReference>
<dbReference type="InterPro" id="IPR000477">
    <property type="entry name" value="RT_dom"/>
</dbReference>
<sequence length="543" mass="62234">MRQDKSKLLSCLTVEAPLVSVTPSVERAPPHVKVGEGARYDITCQWDPFILHGLVPPYFLFDALSSQSVIVDDIGEEGRWIEDPKGIGDYFLKNFKDLFTSTSPSFLEDLEGLVEHIITNEENTFLISYPSQDEIIKALNSIPNLKVPGPDSIIQPLLISAVQSFFISGKILKEWNITFITLIPKSQQASTFKDFWPISLCNTCYKVISKTLVERIKPLLQKLISPNQTAFIEWRWINENDLLTQEIIHTMKITRARKGWFNMKIDFMKAFNKLAWNFIIVTLSRFGVHEKFIAWIHQCIFTSTMSILINGLPHGYFSPKRGLRQGDPISPYLFIISMKTLSRLLYRAEALGTIKGIQVSRSAPKISHLMFVDDLIILARATTTETNNVKCILDKFDSWSGQEINLSKSGVYFLKNTPVTSRREIKEAMGMNKLKKDSRYLSNPFLVKKKRKETFQFIIDEIRDKLSSWKAKLLAWAGQATLVNTMISFIPIYTMSLFRLPKSTLNRAASHFWWENTKEDGNYFTPKSWASLCQPKASRGVRF</sequence>
<dbReference type="EMBL" id="PGOL01000308">
    <property type="protein sequence ID" value="PKI72827.1"/>
    <property type="molecule type" value="Genomic_DNA"/>
</dbReference>
<dbReference type="Pfam" id="PF00078">
    <property type="entry name" value="RVT_1"/>
    <property type="match status" value="1"/>
</dbReference>
<feature type="domain" description="Reverse transcriptase" evidence="1">
    <location>
        <begin position="164"/>
        <end position="433"/>
    </location>
</feature>
<dbReference type="InterPro" id="IPR043502">
    <property type="entry name" value="DNA/RNA_pol_sf"/>
</dbReference>
<keyword evidence="3" id="KW-1185">Reference proteome</keyword>
<dbReference type="InterPro" id="IPR052343">
    <property type="entry name" value="Retrotransposon-Effector_Assoc"/>
</dbReference>
<dbReference type="AlphaFoldDB" id="A0A2I0KWI7"/>
<organism evidence="2 3">
    <name type="scientific">Punica granatum</name>
    <name type="common">Pomegranate</name>
    <dbReference type="NCBI Taxonomy" id="22663"/>
    <lineage>
        <taxon>Eukaryota</taxon>
        <taxon>Viridiplantae</taxon>
        <taxon>Streptophyta</taxon>
        <taxon>Embryophyta</taxon>
        <taxon>Tracheophyta</taxon>
        <taxon>Spermatophyta</taxon>
        <taxon>Magnoliopsida</taxon>
        <taxon>eudicotyledons</taxon>
        <taxon>Gunneridae</taxon>
        <taxon>Pentapetalae</taxon>
        <taxon>rosids</taxon>
        <taxon>malvids</taxon>
        <taxon>Myrtales</taxon>
        <taxon>Lythraceae</taxon>
        <taxon>Punica</taxon>
    </lineage>
</organism>
<reference evidence="2 3" key="1">
    <citation type="submission" date="2017-11" db="EMBL/GenBank/DDBJ databases">
        <title>De-novo sequencing of pomegranate (Punica granatum L.) genome.</title>
        <authorList>
            <person name="Akparov Z."/>
            <person name="Amiraslanov A."/>
            <person name="Hajiyeva S."/>
            <person name="Abbasov M."/>
            <person name="Kaur K."/>
            <person name="Hamwieh A."/>
            <person name="Solovyev V."/>
            <person name="Salamov A."/>
            <person name="Braich B."/>
            <person name="Kosarev P."/>
            <person name="Mahmoud A."/>
            <person name="Hajiyev E."/>
            <person name="Babayeva S."/>
            <person name="Izzatullayeva V."/>
            <person name="Mammadov A."/>
            <person name="Mammadov A."/>
            <person name="Sharifova S."/>
            <person name="Ojaghi J."/>
            <person name="Eynullazada K."/>
            <person name="Bayramov B."/>
            <person name="Abdulazimova A."/>
            <person name="Shahmuradov I."/>
        </authorList>
    </citation>
    <scope>NUCLEOTIDE SEQUENCE [LARGE SCALE GENOMIC DNA]</scope>
    <source>
        <strain evidence="3">cv. AG2017</strain>
        <tissue evidence="2">Leaf</tissue>
    </source>
</reference>
<evidence type="ECO:0000313" key="3">
    <source>
        <dbReference type="Proteomes" id="UP000233551"/>
    </source>
</evidence>
<dbReference type="PANTHER" id="PTHR46890:SF48">
    <property type="entry name" value="RNA-DIRECTED DNA POLYMERASE"/>
    <property type="match status" value="1"/>
</dbReference>
<dbReference type="SUPFAM" id="SSF56672">
    <property type="entry name" value="DNA/RNA polymerases"/>
    <property type="match status" value="1"/>
</dbReference>
<dbReference type="PROSITE" id="PS50878">
    <property type="entry name" value="RT_POL"/>
    <property type="match status" value="1"/>
</dbReference>
<evidence type="ECO:0000259" key="1">
    <source>
        <dbReference type="PROSITE" id="PS50878"/>
    </source>
</evidence>